<proteinExistence type="predicted"/>
<comment type="caution">
    <text evidence="1">The sequence shown here is derived from an EMBL/GenBank/DDBJ whole genome shotgun (WGS) entry which is preliminary data.</text>
</comment>
<dbReference type="Proteomes" id="UP000249390">
    <property type="component" value="Unassembled WGS sequence"/>
</dbReference>
<name>A0A328DIW2_9ASTE</name>
<sequence length="297" mass="33517">MPWRRLQSVGGGCVEEAAIGWWRLRGELQDSVGDQPSRRTQPFMGARNPGDLIENIALPDKPHSYSPPLKNQCRKISSCSTFGSQENFGDVGELYAELQRVRQKNAMLLGILSGSAMKENAPFLNINNQQRSYPSIAHPEEGIGEGQKMVKLKTGDVEDLKELNVCMVEEDSSKASFDFDEQPIESPEKDYGSDFDDDRYQTLNSFAAEIRNISRYAHIKDGREVYFINLEEDCRGKVLLCKDVLKKVGCCPCHFLWCSKIRPHMFYARLKKDEAAKLPNVKGVSKVIKASEVFVDD</sequence>
<accession>A0A328DIW2</accession>
<protein>
    <submittedName>
        <fullName evidence="1">Uncharacterized protein</fullName>
    </submittedName>
</protein>
<dbReference type="EMBL" id="NQVE01000129">
    <property type="protein sequence ID" value="RAL45735.1"/>
    <property type="molecule type" value="Genomic_DNA"/>
</dbReference>
<evidence type="ECO:0000313" key="1">
    <source>
        <dbReference type="EMBL" id="RAL45735.1"/>
    </source>
</evidence>
<reference evidence="1 2" key="1">
    <citation type="submission" date="2018-06" db="EMBL/GenBank/DDBJ databases">
        <title>The Genome of Cuscuta australis (Dodder) Provides Insight into the Evolution of Plant Parasitism.</title>
        <authorList>
            <person name="Liu H."/>
        </authorList>
    </citation>
    <scope>NUCLEOTIDE SEQUENCE [LARGE SCALE GENOMIC DNA]</scope>
    <source>
        <strain evidence="2">cv. Yunnan</strain>
        <tissue evidence="1">Vines</tissue>
    </source>
</reference>
<dbReference type="AlphaFoldDB" id="A0A328DIW2"/>
<organism evidence="1 2">
    <name type="scientific">Cuscuta australis</name>
    <dbReference type="NCBI Taxonomy" id="267555"/>
    <lineage>
        <taxon>Eukaryota</taxon>
        <taxon>Viridiplantae</taxon>
        <taxon>Streptophyta</taxon>
        <taxon>Embryophyta</taxon>
        <taxon>Tracheophyta</taxon>
        <taxon>Spermatophyta</taxon>
        <taxon>Magnoliopsida</taxon>
        <taxon>eudicotyledons</taxon>
        <taxon>Gunneridae</taxon>
        <taxon>Pentapetalae</taxon>
        <taxon>asterids</taxon>
        <taxon>lamiids</taxon>
        <taxon>Solanales</taxon>
        <taxon>Convolvulaceae</taxon>
        <taxon>Cuscuteae</taxon>
        <taxon>Cuscuta</taxon>
        <taxon>Cuscuta subgen. Grammica</taxon>
        <taxon>Cuscuta sect. Cleistogrammica</taxon>
    </lineage>
</organism>
<keyword evidence="2" id="KW-1185">Reference proteome</keyword>
<evidence type="ECO:0000313" key="2">
    <source>
        <dbReference type="Proteomes" id="UP000249390"/>
    </source>
</evidence>
<gene>
    <name evidence="1" type="ORF">DM860_009599</name>
</gene>